<reference evidence="1 2" key="1">
    <citation type="submission" date="2021-06" db="EMBL/GenBank/DDBJ databases">
        <title>Genome sequence of Babesia caballi.</title>
        <authorList>
            <person name="Yamagishi J."/>
            <person name="Kidaka T."/>
            <person name="Ochi A."/>
        </authorList>
    </citation>
    <scope>NUCLEOTIDE SEQUENCE [LARGE SCALE GENOMIC DNA]</scope>
    <source>
        <strain evidence="1">USDA-D6B2</strain>
    </source>
</reference>
<dbReference type="Gene3D" id="3.30.1240.10">
    <property type="match status" value="1"/>
</dbReference>
<protein>
    <submittedName>
        <fullName evidence="1">Haloacid dehalogenase-like hydrolase family member protein</fullName>
    </submittedName>
</protein>
<accession>A0AAV4M0J5</accession>
<dbReference type="GO" id="GO:0016787">
    <property type="term" value="F:hydrolase activity"/>
    <property type="evidence" value="ECO:0007669"/>
    <property type="project" value="UniProtKB-KW"/>
</dbReference>
<sequence>MFELHVCSGRGLKESMKMFLDAYEGLPFYQGYPGIYHSGAIVLDKRGRLINGTYFSRYALEEIVDGVLFAGHQCCTIFCAFDYWLVLGDDVSYLMTVLAQNDIQMVLHACTRDQLLSSDISQIIIYDYFNVVNMLGVIDNVMFRLRRDLRGGTQLTPMGVSPVGGICKLLMYYGVSPNMCAYVGHACEIMDRALMVDGGGVNRLNKAGIAAVGEARRAVVKTKGAISDEMTPAYNR</sequence>
<gene>
    <name evidence="1" type="ORF">BcabD6B2_48470</name>
</gene>
<dbReference type="EMBL" id="BPLF01000004">
    <property type="protein sequence ID" value="GIX65412.1"/>
    <property type="molecule type" value="Genomic_DNA"/>
</dbReference>
<keyword evidence="1" id="KW-0378">Hydrolase</keyword>
<dbReference type="Gene3D" id="3.40.50.1000">
    <property type="entry name" value="HAD superfamily/HAD-like"/>
    <property type="match status" value="1"/>
</dbReference>
<evidence type="ECO:0000313" key="2">
    <source>
        <dbReference type="Proteomes" id="UP001497744"/>
    </source>
</evidence>
<dbReference type="AlphaFoldDB" id="A0AAV4M0J5"/>
<dbReference type="SUPFAM" id="SSF56784">
    <property type="entry name" value="HAD-like"/>
    <property type="match status" value="1"/>
</dbReference>
<evidence type="ECO:0000313" key="1">
    <source>
        <dbReference type="EMBL" id="GIX65412.1"/>
    </source>
</evidence>
<dbReference type="Proteomes" id="UP001497744">
    <property type="component" value="Unassembled WGS sequence"/>
</dbReference>
<proteinExistence type="predicted"/>
<organism evidence="1 2">
    <name type="scientific">Babesia caballi</name>
    <dbReference type="NCBI Taxonomy" id="5871"/>
    <lineage>
        <taxon>Eukaryota</taxon>
        <taxon>Sar</taxon>
        <taxon>Alveolata</taxon>
        <taxon>Apicomplexa</taxon>
        <taxon>Aconoidasida</taxon>
        <taxon>Piroplasmida</taxon>
        <taxon>Babesiidae</taxon>
        <taxon>Babesia</taxon>
    </lineage>
</organism>
<comment type="caution">
    <text evidence="1">The sequence shown here is derived from an EMBL/GenBank/DDBJ whole genome shotgun (WGS) entry which is preliminary data.</text>
</comment>
<dbReference type="RefSeq" id="XP_067717481.1">
    <property type="nucleotide sequence ID" value="XM_067861380.1"/>
</dbReference>
<dbReference type="GeneID" id="94196893"/>
<keyword evidence="2" id="KW-1185">Reference proteome</keyword>
<dbReference type="InterPro" id="IPR036412">
    <property type="entry name" value="HAD-like_sf"/>
</dbReference>
<dbReference type="InterPro" id="IPR023214">
    <property type="entry name" value="HAD_sf"/>
</dbReference>
<name>A0AAV4M0J5_BABCB</name>